<keyword evidence="3 5" id="KW-0067">ATP-binding</keyword>
<evidence type="ECO:0000256" key="1">
    <source>
        <dbReference type="ARBA" id="ARBA00022448"/>
    </source>
</evidence>
<organism evidence="5 6">
    <name type="scientific">Mobilicoccus pelagius NBRC 104925</name>
    <dbReference type="NCBI Taxonomy" id="1089455"/>
    <lineage>
        <taxon>Bacteria</taxon>
        <taxon>Bacillati</taxon>
        <taxon>Actinomycetota</taxon>
        <taxon>Actinomycetes</taxon>
        <taxon>Micrococcales</taxon>
        <taxon>Dermatophilaceae</taxon>
        <taxon>Mobilicoccus</taxon>
    </lineage>
</organism>
<keyword evidence="2" id="KW-0547">Nucleotide-binding</keyword>
<dbReference type="Gene3D" id="3.40.50.300">
    <property type="entry name" value="P-loop containing nucleotide triphosphate hydrolases"/>
    <property type="match status" value="1"/>
</dbReference>
<dbReference type="EMBL" id="BAFE01000037">
    <property type="protein sequence ID" value="GAB48078.1"/>
    <property type="molecule type" value="Genomic_DNA"/>
</dbReference>
<dbReference type="InterPro" id="IPR027417">
    <property type="entry name" value="P-loop_NTPase"/>
</dbReference>
<dbReference type="InterPro" id="IPR013611">
    <property type="entry name" value="Transp-assoc_OB_typ2"/>
</dbReference>
<dbReference type="PROSITE" id="PS00211">
    <property type="entry name" value="ABC_TRANSPORTER_1"/>
    <property type="match status" value="1"/>
</dbReference>
<dbReference type="Proteomes" id="UP000004367">
    <property type="component" value="Unassembled WGS sequence"/>
</dbReference>
<dbReference type="Gene3D" id="2.40.50.100">
    <property type="match status" value="1"/>
</dbReference>
<dbReference type="PROSITE" id="PS50893">
    <property type="entry name" value="ABC_TRANSPORTER_2"/>
    <property type="match status" value="1"/>
</dbReference>
<dbReference type="FunFam" id="3.40.50.300:FF:000042">
    <property type="entry name" value="Maltose/maltodextrin ABC transporter, ATP-binding protein"/>
    <property type="match status" value="1"/>
</dbReference>
<dbReference type="Pfam" id="PF08402">
    <property type="entry name" value="TOBE_2"/>
    <property type="match status" value="1"/>
</dbReference>
<dbReference type="eggNOG" id="COG3842">
    <property type="taxonomic scope" value="Bacteria"/>
</dbReference>
<dbReference type="InterPro" id="IPR003439">
    <property type="entry name" value="ABC_transporter-like_ATP-bd"/>
</dbReference>
<dbReference type="SMART" id="SM00382">
    <property type="entry name" value="AAA"/>
    <property type="match status" value="1"/>
</dbReference>
<evidence type="ECO:0000313" key="5">
    <source>
        <dbReference type="EMBL" id="GAB48078.1"/>
    </source>
</evidence>
<comment type="caution">
    <text evidence="5">The sequence shown here is derived from an EMBL/GenBank/DDBJ whole genome shotgun (WGS) entry which is preliminary data.</text>
</comment>
<evidence type="ECO:0000259" key="4">
    <source>
        <dbReference type="PROSITE" id="PS50893"/>
    </source>
</evidence>
<dbReference type="GO" id="GO:0043190">
    <property type="term" value="C:ATP-binding cassette (ABC) transporter complex"/>
    <property type="evidence" value="ECO:0007669"/>
    <property type="project" value="InterPro"/>
</dbReference>
<dbReference type="SUPFAM" id="SSF52540">
    <property type="entry name" value="P-loop containing nucleoside triphosphate hydrolases"/>
    <property type="match status" value="1"/>
</dbReference>
<dbReference type="RefSeq" id="WP_009481976.1">
    <property type="nucleotide sequence ID" value="NZ_BAFE01000037.1"/>
</dbReference>
<keyword evidence="6" id="KW-1185">Reference proteome</keyword>
<dbReference type="SUPFAM" id="SSF50331">
    <property type="entry name" value="MOP-like"/>
    <property type="match status" value="1"/>
</dbReference>
<evidence type="ECO:0000256" key="3">
    <source>
        <dbReference type="ARBA" id="ARBA00022840"/>
    </source>
</evidence>
<dbReference type="InterPro" id="IPR008995">
    <property type="entry name" value="Mo/tungstate-bd_C_term_dom"/>
</dbReference>
<dbReference type="InterPro" id="IPR003593">
    <property type="entry name" value="AAA+_ATPase"/>
</dbReference>
<reference evidence="5 6" key="1">
    <citation type="submission" date="2012-02" db="EMBL/GenBank/DDBJ databases">
        <title>Whole genome shotgun sequence of Mobilicoccus pelagius NBRC 104925.</title>
        <authorList>
            <person name="Yoshida Y."/>
            <person name="Hosoyama A."/>
            <person name="Tsuchikane K."/>
            <person name="Katsumata H."/>
            <person name="Yamazaki S."/>
            <person name="Fujita N."/>
        </authorList>
    </citation>
    <scope>NUCLEOTIDE SEQUENCE [LARGE SCALE GENOMIC DNA]</scope>
    <source>
        <strain evidence="5 6">NBRC 104925</strain>
    </source>
</reference>
<evidence type="ECO:0000313" key="6">
    <source>
        <dbReference type="Proteomes" id="UP000004367"/>
    </source>
</evidence>
<dbReference type="InterPro" id="IPR050093">
    <property type="entry name" value="ABC_SmlMolc_Importer"/>
</dbReference>
<dbReference type="GO" id="GO:0005524">
    <property type="term" value="F:ATP binding"/>
    <property type="evidence" value="ECO:0007669"/>
    <property type="project" value="UniProtKB-KW"/>
</dbReference>
<proteinExistence type="predicted"/>
<feature type="domain" description="ABC transporter" evidence="4">
    <location>
        <begin position="10"/>
        <end position="244"/>
    </location>
</feature>
<name>H5UQS0_9MICO</name>
<keyword evidence="1" id="KW-0813">Transport</keyword>
<evidence type="ECO:0000256" key="2">
    <source>
        <dbReference type="ARBA" id="ARBA00022741"/>
    </source>
</evidence>
<dbReference type="OrthoDB" id="9802264at2"/>
<dbReference type="AlphaFoldDB" id="H5UQS0"/>
<dbReference type="InterPro" id="IPR017871">
    <property type="entry name" value="ABC_transporter-like_CS"/>
</dbReference>
<gene>
    <name evidence="5" type="ORF">MOPEL_041_00220</name>
</gene>
<dbReference type="PANTHER" id="PTHR42781:SF4">
    <property type="entry name" value="SPERMIDINE_PUTRESCINE IMPORT ATP-BINDING PROTEIN POTA"/>
    <property type="match status" value="1"/>
</dbReference>
<dbReference type="STRING" id="1089455.MOPEL_041_00220"/>
<dbReference type="Pfam" id="PF00005">
    <property type="entry name" value="ABC_tran"/>
    <property type="match status" value="1"/>
</dbReference>
<dbReference type="GO" id="GO:0016887">
    <property type="term" value="F:ATP hydrolysis activity"/>
    <property type="evidence" value="ECO:0007669"/>
    <property type="project" value="InterPro"/>
</dbReference>
<accession>H5UQS0</accession>
<sequence length="368" mass="40122">MTGVSTTGVVELRQLTKTFPTADGVFAAVDHIDLVTTPGEFLTLLGPSGCGKTTTLRMVAGFERPTSGSITLDGADMVRLTPDKRPMSMVFQSYALFPHLSVYENVAYGLRLRRTPAAEVKEQVEAALVSMDLVSLADRAPNQLSGGQQQRVALARAMVMRPKVLLFDEPLSNLDAKLRVQMRAEIRRLQKRLGITALYVTHDQDEAMSLSDRIVVMNKGRIEQIGTPADIYRRPASVFVADFIGQANFLDAPVHHIDGDTAEVTVFGNRRERIAVSDAARGAGDKVLMVRPESVRLSPSDARVVGGDVGRVVSVVFYGSTAEYEVETDAGSIVVVENDPMPSTMHEEGSFVRVTFDPERGWLLDAVS</sequence>
<dbReference type="PANTHER" id="PTHR42781">
    <property type="entry name" value="SPERMIDINE/PUTRESCINE IMPORT ATP-BINDING PROTEIN POTA"/>
    <property type="match status" value="1"/>
</dbReference>
<dbReference type="GO" id="GO:0140359">
    <property type="term" value="F:ABC-type transporter activity"/>
    <property type="evidence" value="ECO:0007669"/>
    <property type="project" value="UniProtKB-ARBA"/>
</dbReference>
<protein>
    <submittedName>
        <fullName evidence="5">Putative ABC transporter ATP-binding protein</fullName>
    </submittedName>
</protein>